<comment type="caution">
    <text evidence="2">The sequence shown here is derived from an EMBL/GenBank/DDBJ whole genome shotgun (WGS) entry which is preliminary data.</text>
</comment>
<dbReference type="InterPro" id="IPR038056">
    <property type="entry name" value="YjbR-like_sf"/>
</dbReference>
<dbReference type="PANTHER" id="PTHR35145">
    <property type="entry name" value="CYTOPLASMIC PROTEIN-RELATED"/>
    <property type="match status" value="1"/>
</dbReference>
<dbReference type="InterPro" id="IPR037401">
    <property type="entry name" value="SnoaL-like"/>
</dbReference>
<protein>
    <submittedName>
        <fullName evidence="2">MmcQ/YjbR family DNA-binding protein</fullName>
    </submittedName>
</protein>
<reference evidence="2" key="1">
    <citation type="submission" date="2023-03" db="EMBL/GenBank/DDBJ databases">
        <title>Classification of Bisgaard taxon 6 and taxon 10 as Exercitatus varius gen. nov., spec. nov.</title>
        <authorList>
            <person name="Christensen H."/>
        </authorList>
    </citation>
    <scope>NUCLEOTIDE SEQUENCE</scope>
    <source>
        <strain evidence="2">86116</strain>
    </source>
</reference>
<dbReference type="GO" id="GO:0003677">
    <property type="term" value="F:DNA binding"/>
    <property type="evidence" value="ECO:0007669"/>
    <property type="project" value="UniProtKB-KW"/>
</dbReference>
<dbReference type="Pfam" id="PF13474">
    <property type="entry name" value="SnoaL_3"/>
    <property type="match status" value="1"/>
</dbReference>
<evidence type="ECO:0000313" key="2">
    <source>
        <dbReference type="EMBL" id="MDG2950516.1"/>
    </source>
</evidence>
<evidence type="ECO:0000259" key="1">
    <source>
        <dbReference type="Pfam" id="PF13474"/>
    </source>
</evidence>
<gene>
    <name evidence="2" type="ORF">P7M15_08305</name>
</gene>
<feature type="domain" description="SnoaL-like" evidence="1">
    <location>
        <begin position="117"/>
        <end position="219"/>
    </location>
</feature>
<dbReference type="Gene3D" id="3.10.450.50">
    <property type="match status" value="1"/>
</dbReference>
<dbReference type="Proteomes" id="UP001214976">
    <property type="component" value="Unassembled WGS sequence"/>
</dbReference>
<proteinExistence type="predicted"/>
<name>A0AAW6QCQ4_9PAST</name>
<dbReference type="SUPFAM" id="SSF142906">
    <property type="entry name" value="YjbR-like"/>
    <property type="match status" value="1"/>
</dbReference>
<dbReference type="InterPro" id="IPR007351">
    <property type="entry name" value="YjbR"/>
</dbReference>
<accession>A0AAW6QCQ4</accession>
<sequence>MRVSGSKLGQAHDEPVDLLEVKLPKDLVSQLRIQAGFLPAYHMNKDNWLAIVLDGADEQEVFALLDQSYELTQFKPSDKTAQVAHLPAYEVAYTPEQREIADHIIALEKDALDKWFKGDVSGYREIWSKHSFSYFDIVRPHRVDTYEEISKFLDDTEGRLYAEHYDFLVPRVQFGQDIAILTYQLHADTNLLNTHYNCVEVFQKEADGWKVVQSTWSPIRPMDWDFSGITDPKDVL</sequence>
<dbReference type="SUPFAM" id="SSF54427">
    <property type="entry name" value="NTF2-like"/>
    <property type="match status" value="1"/>
</dbReference>
<organism evidence="2 3">
    <name type="scientific">Exercitatus varius</name>
    <dbReference type="NCBI Taxonomy" id="67857"/>
    <lineage>
        <taxon>Bacteria</taxon>
        <taxon>Pseudomonadati</taxon>
        <taxon>Pseudomonadota</taxon>
        <taxon>Gammaproteobacteria</taxon>
        <taxon>Pasteurellales</taxon>
        <taxon>Pasteurellaceae</taxon>
        <taxon>Exercitatus</taxon>
    </lineage>
</organism>
<dbReference type="PANTHER" id="PTHR35145:SF1">
    <property type="entry name" value="CYTOPLASMIC PROTEIN"/>
    <property type="match status" value="1"/>
</dbReference>
<dbReference type="InterPro" id="IPR032710">
    <property type="entry name" value="NTF2-like_dom_sf"/>
</dbReference>
<dbReference type="Gene3D" id="3.90.1150.30">
    <property type="match status" value="1"/>
</dbReference>
<evidence type="ECO:0000313" key="3">
    <source>
        <dbReference type="Proteomes" id="UP001214976"/>
    </source>
</evidence>
<dbReference type="AlphaFoldDB" id="A0AAW6QCQ4"/>
<dbReference type="RefSeq" id="WP_317477507.1">
    <property type="nucleotide sequence ID" value="NZ_JARQTW010000012.1"/>
</dbReference>
<keyword evidence="2" id="KW-0238">DNA-binding</keyword>
<dbReference type="EMBL" id="JARQTW010000012">
    <property type="protein sequence ID" value="MDG2950516.1"/>
    <property type="molecule type" value="Genomic_DNA"/>
</dbReference>